<dbReference type="AlphaFoldDB" id="A0A7K0CQX8"/>
<name>A0A7K0CQX8_9ACTN</name>
<evidence type="ECO:0000313" key="3">
    <source>
        <dbReference type="Proteomes" id="UP000466345"/>
    </source>
</evidence>
<keyword evidence="1" id="KW-0732">Signal</keyword>
<dbReference type="Proteomes" id="UP000466345">
    <property type="component" value="Unassembled WGS sequence"/>
</dbReference>
<evidence type="ECO:0000256" key="1">
    <source>
        <dbReference type="SAM" id="SignalP"/>
    </source>
</evidence>
<proteinExistence type="predicted"/>
<sequence length="94" mass="9323">MFKRVIAAAGGIALALAGALGGAVATAPAASASPMSCFFRVLESNPEADLDLVEAACLVGSVGGPEAVHLCYSELRGLYVPAVVAMEACRAAAD</sequence>
<organism evidence="2 3">
    <name type="scientific">Streptomyces smaragdinus</name>
    <dbReference type="NCBI Taxonomy" id="2585196"/>
    <lineage>
        <taxon>Bacteria</taxon>
        <taxon>Bacillati</taxon>
        <taxon>Actinomycetota</taxon>
        <taxon>Actinomycetes</taxon>
        <taxon>Kitasatosporales</taxon>
        <taxon>Streptomycetaceae</taxon>
        <taxon>Streptomyces</taxon>
    </lineage>
</organism>
<dbReference type="EMBL" id="WEGJ01000039">
    <property type="protein sequence ID" value="MQY15811.1"/>
    <property type="molecule type" value="Genomic_DNA"/>
</dbReference>
<feature type="chain" id="PRO_5039057730" evidence="1">
    <location>
        <begin position="30"/>
        <end position="94"/>
    </location>
</feature>
<protein>
    <submittedName>
        <fullName evidence="2">Uncharacterized protein</fullName>
    </submittedName>
</protein>
<dbReference type="RefSeq" id="WP_153456611.1">
    <property type="nucleotide sequence ID" value="NZ_WEGJ01000039.1"/>
</dbReference>
<feature type="signal peptide" evidence="1">
    <location>
        <begin position="1"/>
        <end position="29"/>
    </location>
</feature>
<accession>A0A7K0CQX8</accession>
<keyword evidence="3" id="KW-1185">Reference proteome</keyword>
<evidence type="ECO:0000313" key="2">
    <source>
        <dbReference type="EMBL" id="MQY15811.1"/>
    </source>
</evidence>
<dbReference type="OrthoDB" id="4293599at2"/>
<reference evidence="2 3" key="1">
    <citation type="submission" date="2019-10" db="EMBL/GenBank/DDBJ databases">
        <title>Streptomyces smaragdinus sp. nov. and Streptomyces fabii sp. nov., isolated from the gut of fungus growing-termite Macrotermes natalensis.</title>
        <authorList>
            <person name="Schwitalla J."/>
            <person name="Benndorf R."/>
            <person name="Martin K."/>
            <person name="De Beer W."/>
            <person name="Kaster A.-K."/>
            <person name="Vollmers J."/>
            <person name="Poulsen M."/>
            <person name="Beemelmanns C."/>
        </authorList>
    </citation>
    <scope>NUCLEOTIDE SEQUENCE [LARGE SCALE GENOMIC DNA]</scope>
    <source>
        <strain evidence="2 3">RB5</strain>
    </source>
</reference>
<comment type="caution">
    <text evidence="2">The sequence shown here is derived from an EMBL/GenBank/DDBJ whole genome shotgun (WGS) entry which is preliminary data.</text>
</comment>
<gene>
    <name evidence="2" type="ORF">SRB5_60020</name>
</gene>